<evidence type="ECO:0000313" key="2">
    <source>
        <dbReference type="Proteomes" id="UP000319809"/>
    </source>
</evidence>
<proteinExistence type="predicted"/>
<gene>
    <name evidence="1" type="ORF">FH971_15785</name>
</gene>
<organism evidence="1 2">
    <name type="scientific">Shewanella polaris</name>
    <dbReference type="NCBI Taxonomy" id="2588449"/>
    <lineage>
        <taxon>Bacteria</taxon>
        <taxon>Pseudomonadati</taxon>
        <taxon>Pseudomonadota</taxon>
        <taxon>Gammaproteobacteria</taxon>
        <taxon>Alteromonadales</taxon>
        <taxon>Shewanellaceae</taxon>
        <taxon>Shewanella</taxon>
    </lineage>
</organism>
<reference evidence="1 2" key="1">
    <citation type="submission" date="2019-06" db="EMBL/GenBank/DDBJ databases">
        <title>The genome of Shewanella sp. SM1901.</title>
        <authorList>
            <person name="Cha Q."/>
        </authorList>
    </citation>
    <scope>NUCLEOTIDE SEQUENCE [LARGE SCALE GENOMIC DNA]</scope>
    <source>
        <strain evidence="1 2">SM1901</strain>
    </source>
</reference>
<name>A0A4Y5YHX7_9GAMM</name>
<dbReference type="EMBL" id="CP041036">
    <property type="protein sequence ID" value="QDE32294.1"/>
    <property type="molecule type" value="Genomic_DNA"/>
</dbReference>
<evidence type="ECO:0000313" key="1">
    <source>
        <dbReference type="EMBL" id="QDE32294.1"/>
    </source>
</evidence>
<sequence>MYRCHHQCVYAIYFRLGGQGGKKIDNQLSDDKPLKQKYSPAKTLQFKTQAGTGQVNINTISGRITLKK</sequence>
<dbReference type="AlphaFoldDB" id="A0A4Y5YHX7"/>
<dbReference type="Proteomes" id="UP000319809">
    <property type="component" value="Chromosome"/>
</dbReference>
<keyword evidence="2" id="KW-1185">Reference proteome</keyword>
<protein>
    <submittedName>
        <fullName evidence="1">Uncharacterized protein</fullName>
    </submittedName>
</protein>
<dbReference type="KEGG" id="spol:FH971_15785"/>
<accession>A0A4Y5YHX7</accession>